<dbReference type="InterPro" id="IPR039362">
    <property type="entry name" value="ATG29_sf"/>
</dbReference>
<dbReference type="GO" id="GO:0015031">
    <property type="term" value="P:protein transport"/>
    <property type="evidence" value="ECO:0007669"/>
    <property type="project" value="UniProtKB-KW"/>
</dbReference>
<dbReference type="Pfam" id="PF18388">
    <property type="entry name" value="ATG29_N"/>
    <property type="match status" value="1"/>
</dbReference>
<comment type="similarity">
    <text evidence="2">Belongs to the ATG29 family.</text>
</comment>
<dbReference type="Proteomes" id="UP001152607">
    <property type="component" value="Unassembled WGS sequence"/>
</dbReference>
<feature type="domain" description="Atg29 N-terminal" evidence="8">
    <location>
        <begin position="42"/>
        <end position="72"/>
    </location>
</feature>
<dbReference type="Gene3D" id="1.10.10.2570">
    <property type="match status" value="1"/>
</dbReference>
<organism evidence="9 10">
    <name type="scientific">Periconia digitata</name>
    <dbReference type="NCBI Taxonomy" id="1303443"/>
    <lineage>
        <taxon>Eukaryota</taxon>
        <taxon>Fungi</taxon>
        <taxon>Dikarya</taxon>
        <taxon>Ascomycota</taxon>
        <taxon>Pezizomycotina</taxon>
        <taxon>Dothideomycetes</taxon>
        <taxon>Pleosporomycetidae</taxon>
        <taxon>Pleosporales</taxon>
        <taxon>Massarineae</taxon>
        <taxon>Periconiaceae</taxon>
        <taxon>Periconia</taxon>
    </lineage>
</organism>
<comment type="subcellular location">
    <subcellularLocation>
        <location evidence="1">Preautophagosomal structure</location>
    </subcellularLocation>
</comment>
<feature type="compositionally biased region" description="Low complexity" evidence="7">
    <location>
        <begin position="151"/>
        <end position="166"/>
    </location>
</feature>
<evidence type="ECO:0000256" key="2">
    <source>
        <dbReference type="ARBA" id="ARBA00010082"/>
    </source>
</evidence>
<keyword evidence="6" id="KW-0072">Autophagy</keyword>
<gene>
    <name evidence="9" type="ORF">PDIGIT_LOCUS8903</name>
</gene>
<name>A0A9W4UIV6_9PLEO</name>
<evidence type="ECO:0000256" key="3">
    <source>
        <dbReference type="ARBA" id="ARBA00013784"/>
    </source>
</evidence>
<dbReference type="PANTHER" id="PTHR40012:SF1">
    <property type="entry name" value="AUTOPHAGY-RELATED PROTEIN 29"/>
    <property type="match status" value="1"/>
</dbReference>
<proteinExistence type="inferred from homology"/>
<dbReference type="AlphaFoldDB" id="A0A9W4UIV6"/>
<evidence type="ECO:0000256" key="4">
    <source>
        <dbReference type="ARBA" id="ARBA00022448"/>
    </source>
</evidence>
<evidence type="ECO:0000256" key="1">
    <source>
        <dbReference type="ARBA" id="ARBA00004329"/>
    </source>
</evidence>
<feature type="compositionally biased region" description="Basic and acidic residues" evidence="7">
    <location>
        <begin position="232"/>
        <end position="243"/>
    </location>
</feature>
<feature type="compositionally biased region" description="Polar residues" evidence="7">
    <location>
        <begin position="201"/>
        <end position="218"/>
    </location>
</feature>
<feature type="compositionally biased region" description="Acidic residues" evidence="7">
    <location>
        <begin position="307"/>
        <end position="317"/>
    </location>
</feature>
<dbReference type="OrthoDB" id="21072at2759"/>
<evidence type="ECO:0000256" key="6">
    <source>
        <dbReference type="ARBA" id="ARBA00023006"/>
    </source>
</evidence>
<dbReference type="InterPro" id="IPR040666">
    <property type="entry name" value="Atg29_N"/>
</dbReference>
<feature type="compositionally biased region" description="Low complexity" evidence="7">
    <location>
        <begin position="373"/>
        <end position="391"/>
    </location>
</feature>
<evidence type="ECO:0000256" key="7">
    <source>
        <dbReference type="SAM" id="MobiDB-lite"/>
    </source>
</evidence>
<sequence>MSGVQFTALIRLPFARGDFAEPPPVRLYDRSNLTSCVLTMLQASWDSSKDRALWRLVSKSAKASDLNCKIISYSISISIIILLLTEKQGWSSDSFNVPPAFLLQQAAWLYERHLEHVRAQLKRVGGGAPATPSGLDSTHTVMGGIPMKRIGSAGSAASRTTSSQSTRPKDNPASTGEVGTTGTYNRLGMGRITAKLMCTAPTLSRTPSTNTITQSRANQAPPGRQQKPLYRQKMEQERIERGKSTITSSGQPRSSSPDFSPSTRSLSSSSTSESESESDNPATRSQLFKRPPRFRSQRARDLSAHDEDIEESDEVDADSGGMLPFANSSARAKGTDVHGFSAATSRPGNSKAGRAGAADLALKQDAGPSGTEASSSMASSSSDAPKSDLASPGPLSPRHRESLVRASPRRLGNRSVKEGSEGTPSMGSSFSDIDDASISQSALEEALLSNIQHGRMSTLSQLRSRYL</sequence>
<feature type="compositionally biased region" description="Low complexity" evidence="7">
    <location>
        <begin position="252"/>
        <end position="273"/>
    </location>
</feature>
<protein>
    <recommendedName>
        <fullName evidence="3">Autophagy-related protein 29</fullName>
    </recommendedName>
</protein>
<accession>A0A9W4UIV6</accession>
<evidence type="ECO:0000313" key="9">
    <source>
        <dbReference type="EMBL" id="CAI6335817.1"/>
    </source>
</evidence>
<keyword evidence="10" id="KW-1185">Reference proteome</keyword>
<dbReference type="GO" id="GO:0000045">
    <property type="term" value="P:autophagosome assembly"/>
    <property type="evidence" value="ECO:0007669"/>
    <property type="project" value="InterPro"/>
</dbReference>
<evidence type="ECO:0000256" key="5">
    <source>
        <dbReference type="ARBA" id="ARBA00022927"/>
    </source>
</evidence>
<feature type="region of interest" description="Disordered" evidence="7">
    <location>
        <begin position="124"/>
        <end position="186"/>
    </location>
</feature>
<feature type="compositionally biased region" description="Polar residues" evidence="7">
    <location>
        <begin position="172"/>
        <end position="184"/>
    </location>
</feature>
<feature type="region of interest" description="Disordered" evidence="7">
    <location>
        <begin position="201"/>
        <end position="433"/>
    </location>
</feature>
<evidence type="ECO:0000259" key="8">
    <source>
        <dbReference type="Pfam" id="PF18388"/>
    </source>
</evidence>
<reference evidence="9" key="1">
    <citation type="submission" date="2023-01" db="EMBL/GenBank/DDBJ databases">
        <authorList>
            <person name="Van Ghelder C."/>
            <person name="Rancurel C."/>
        </authorList>
    </citation>
    <scope>NUCLEOTIDE SEQUENCE</scope>
    <source>
        <strain evidence="9">CNCM I-4278</strain>
    </source>
</reference>
<keyword evidence="5" id="KW-0653">Protein transport</keyword>
<dbReference type="GO" id="GO:0000407">
    <property type="term" value="C:phagophore assembly site"/>
    <property type="evidence" value="ECO:0007669"/>
    <property type="project" value="UniProtKB-SubCell"/>
</dbReference>
<evidence type="ECO:0000313" key="10">
    <source>
        <dbReference type="Proteomes" id="UP001152607"/>
    </source>
</evidence>
<dbReference type="InterPro" id="IPR039113">
    <property type="entry name" value="ATG29"/>
</dbReference>
<keyword evidence="4" id="KW-0813">Transport</keyword>
<comment type="caution">
    <text evidence="9">The sequence shown here is derived from an EMBL/GenBank/DDBJ whole genome shotgun (WGS) entry which is preliminary data.</text>
</comment>
<dbReference type="PANTHER" id="PTHR40012">
    <property type="entry name" value="AUTOPHAGY-RELATED PROTEIN 29"/>
    <property type="match status" value="1"/>
</dbReference>
<dbReference type="EMBL" id="CAOQHR010000006">
    <property type="protein sequence ID" value="CAI6335817.1"/>
    <property type="molecule type" value="Genomic_DNA"/>
</dbReference>